<keyword evidence="5" id="KW-0998">Cell outer membrane</keyword>
<proteinExistence type="predicted"/>
<evidence type="ECO:0000256" key="3">
    <source>
        <dbReference type="ARBA" id="ARBA00023136"/>
    </source>
</evidence>
<evidence type="ECO:0000256" key="1">
    <source>
        <dbReference type="ARBA" id="ARBA00004459"/>
    </source>
</evidence>
<keyword evidence="2 8" id="KW-0732">Signal</keyword>
<keyword evidence="10" id="KW-1185">Reference proteome</keyword>
<evidence type="ECO:0000256" key="8">
    <source>
        <dbReference type="SAM" id="SignalP"/>
    </source>
</evidence>
<dbReference type="Pfam" id="PF13627">
    <property type="entry name" value="LptM_cons"/>
    <property type="match status" value="1"/>
</dbReference>
<evidence type="ECO:0000256" key="4">
    <source>
        <dbReference type="ARBA" id="ARBA00023139"/>
    </source>
</evidence>
<evidence type="ECO:0000313" key="9">
    <source>
        <dbReference type="EMBL" id="MDF4026880.1"/>
    </source>
</evidence>
<name>A0ABT6BFH0_9GAMM</name>
<feature type="region of interest" description="Disordered" evidence="7">
    <location>
        <begin position="29"/>
        <end position="71"/>
    </location>
</feature>
<feature type="chain" id="PRO_5046746683" evidence="8">
    <location>
        <begin position="19"/>
        <end position="71"/>
    </location>
</feature>
<evidence type="ECO:0000256" key="5">
    <source>
        <dbReference type="ARBA" id="ARBA00023237"/>
    </source>
</evidence>
<protein>
    <submittedName>
        <fullName evidence="9">Lipoprotein</fullName>
    </submittedName>
</protein>
<evidence type="ECO:0000313" key="10">
    <source>
        <dbReference type="Proteomes" id="UP001528850"/>
    </source>
</evidence>
<keyword evidence="4" id="KW-0564">Palmitate</keyword>
<evidence type="ECO:0000256" key="7">
    <source>
        <dbReference type="SAM" id="MobiDB-lite"/>
    </source>
</evidence>
<evidence type="ECO:0000256" key="6">
    <source>
        <dbReference type="ARBA" id="ARBA00023288"/>
    </source>
</evidence>
<reference evidence="9 10" key="1">
    <citation type="journal article" date="2024" name="Curr. Microbiol.">
        <title>Luteibacter sahnii sp. nov., A Novel Yellow-Colored Xanthomonadin Pigment Producing Probiotic Bacterium from Healthy Rice Seed Microbiome.</title>
        <authorList>
            <person name="Jaiswal G."/>
            <person name="Rana R."/>
            <person name="Nayak P.K."/>
            <person name="Chouhan R."/>
            <person name="Gandhi S.G."/>
            <person name="Patel H.K."/>
            <person name="Patil P.B."/>
        </authorList>
    </citation>
    <scope>NUCLEOTIDE SEQUENCE [LARGE SCALE GENOMIC DNA]</scope>
    <source>
        <strain evidence="9 10">PPL201</strain>
    </source>
</reference>
<dbReference type="Proteomes" id="UP001528850">
    <property type="component" value="Unassembled WGS sequence"/>
</dbReference>
<dbReference type="EMBL" id="JARJJS010000008">
    <property type="protein sequence ID" value="MDF4026880.1"/>
    <property type="molecule type" value="Genomic_DNA"/>
</dbReference>
<keyword evidence="3" id="KW-0472">Membrane</keyword>
<sequence length="71" mass="7124">MRRSLLPCALALVTLALAACGNKGPLFMPPPAAATKPGTPTPPVVQPAHASTVGPAPTSTSFAPFNPITHP</sequence>
<organism evidence="9 10">
    <name type="scientific">Luteibacter sahnii</name>
    <dbReference type="NCBI Taxonomy" id="3021977"/>
    <lineage>
        <taxon>Bacteria</taxon>
        <taxon>Pseudomonadati</taxon>
        <taxon>Pseudomonadota</taxon>
        <taxon>Gammaproteobacteria</taxon>
        <taxon>Lysobacterales</taxon>
        <taxon>Rhodanobacteraceae</taxon>
        <taxon>Luteibacter</taxon>
    </lineage>
</organism>
<dbReference type="NCBIfam" id="NF047847">
    <property type="entry name" value="SS_mature_LptM"/>
    <property type="match status" value="1"/>
</dbReference>
<evidence type="ECO:0000256" key="2">
    <source>
        <dbReference type="ARBA" id="ARBA00022729"/>
    </source>
</evidence>
<gene>
    <name evidence="9" type="ORF">P3W24_18040</name>
</gene>
<dbReference type="InterPro" id="IPR032831">
    <property type="entry name" value="LptM_cons"/>
</dbReference>
<keyword evidence="6 9" id="KW-0449">Lipoprotein</keyword>
<comment type="subcellular location">
    <subcellularLocation>
        <location evidence="1">Cell outer membrane</location>
        <topology evidence="1">Lipid-anchor</topology>
    </subcellularLocation>
</comment>
<dbReference type="PROSITE" id="PS51257">
    <property type="entry name" value="PROKAR_LIPOPROTEIN"/>
    <property type="match status" value="1"/>
</dbReference>
<feature type="signal peptide" evidence="8">
    <location>
        <begin position="1"/>
        <end position="18"/>
    </location>
</feature>
<accession>A0ABT6BFH0</accession>
<comment type="caution">
    <text evidence="9">The sequence shown here is derived from an EMBL/GenBank/DDBJ whole genome shotgun (WGS) entry which is preliminary data.</text>
</comment>